<protein>
    <recommendedName>
        <fullName evidence="4">F-box domain-containing protein</fullName>
    </recommendedName>
</protein>
<name>A0A4Y9YG23_9AGAM</name>
<dbReference type="AlphaFoldDB" id="A0A4Y9YG23"/>
<feature type="compositionally biased region" description="Basic and acidic residues" evidence="1">
    <location>
        <begin position="497"/>
        <end position="507"/>
    </location>
</feature>
<feature type="region of interest" description="Disordered" evidence="1">
    <location>
        <begin position="494"/>
        <end position="522"/>
    </location>
</feature>
<comment type="caution">
    <text evidence="2">The sequence shown here is derived from an EMBL/GenBank/DDBJ whole genome shotgun (WGS) entry which is preliminary data.</text>
</comment>
<gene>
    <name evidence="2" type="ORF">EVG20_g7031</name>
</gene>
<evidence type="ECO:0008006" key="4">
    <source>
        <dbReference type="Google" id="ProtNLM"/>
    </source>
</evidence>
<dbReference type="Gene3D" id="3.80.10.10">
    <property type="entry name" value="Ribonuclease Inhibitor"/>
    <property type="match status" value="1"/>
</dbReference>
<sequence>MPQEHRHRVTDNAPVYKNGSTLLPPLNDDCISIILSMLDKPDLAVLSATSRLATPYAWPCLVRSLNVARSAGSQFINRDICSFVFKHALGPYIEVLRMTPSPRPKMLWSDVSEALSRPGINESLHQVVKVIESATNLHSFRIDACHLGYFERESRILTALQQCSRLRKLQLTGLGKTDVDALLANPIPNLRCLELSISGIMDVEPVFGAVSFSAQTLEELSVSYIPLIAFGVPDVGRGNIIATCPRLQRLSLHNIAVETHDISRACPNLQHLMMNTWDYALPPFTLPTSSGRDLTFCDSFPELRSIAGHTILMALPLHSRLQRLHIDQNLKSQGLFEKTLKVLKCSPLTSVSLHIRVRSPAEKLPRARAARGDRPFTTSYVISAVADCIPHAQFLEISFSWGRFRPKRENGFSPEACFEWGLTSESACSPLAALSDLQFMSFTVPGPRDEDDDKVPNMQGIAQTLLHTLPNTKYLSLRSRGFYKHRLCFRRNTNHSTHSDDAHRDLDSENCGSQSTDATVPSPAGACSVVEVATNEAHSAYQQYSWQATGLQGWCNGGHEWQ</sequence>
<dbReference type="OrthoDB" id="2780918at2759"/>
<feature type="compositionally biased region" description="Polar residues" evidence="1">
    <location>
        <begin position="510"/>
        <end position="519"/>
    </location>
</feature>
<organism evidence="2 3">
    <name type="scientific">Dentipellis fragilis</name>
    <dbReference type="NCBI Taxonomy" id="205917"/>
    <lineage>
        <taxon>Eukaryota</taxon>
        <taxon>Fungi</taxon>
        <taxon>Dikarya</taxon>
        <taxon>Basidiomycota</taxon>
        <taxon>Agaricomycotina</taxon>
        <taxon>Agaricomycetes</taxon>
        <taxon>Russulales</taxon>
        <taxon>Hericiaceae</taxon>
        <taxon>Dentipellis</taxon>
    </lineage>
</organism>
<evidence type="ECO:0000256" key="1">
    <source>
        <dbReference type="SAM" id="MobiDB-lite"/>
    </source>
</evidence>
<proteinExistence type="predicted"/>
<dbReference type="InterPro" id="IPR032675">
    <property type="entry name" value="LRR_dom_sf"/>
</dbReference>
<evidence type="ECO:0000313" key="2">
    <source>
        <dbReference type="EMBL" id="TFY61496.1"/>
    </source>
</evidence>
<dbReference type="Proteomes" id="UP000298327">
    <property type="component" value="Unassembled WGS sequence"/>
</dbReference>
<accession>A0A4Y9YG23</accession>
<dbReference type="EMBL" id="SEOQ01000507">
    <property type="protein sequence ID" value="TFY61496.1"/>
    <property type="molecule type" value="Genomic_DNA"/>
</dbReference>
<reference evidence="2 3" key="1">
    <citation type="submission" date="2019-02" db="EMBL/GenBank/DDBJ databases">
        <title>Genome sequencing of the rare red list fungi Dentipellis fragilis.</title>
        <authorList>
            <person name="Buettner E."/>
            <person name="Kellner H."/>
        </authorList>
    </citation>
    <scope>NUCLEOTIDE SEQUENCE [LARGE SCALE GENOMIC DNA]</scope>
    <source>
        <strain evidence="2 3">DSM 105465</strain>
    </source>
</reference>
<evidence type="ECO:0000313" key="3">
    <source>
        <dbReference type="Proteomes" id="UP000298327"/>
    </source>
</evidence>
<dbReference type="SUPFAM" id="SSF52047">
    <property type="entry name" value="RNI-like"/>
    <property type="match status" value="1"/>
</dbReference>
<keyword evidence="3" id="KW-1185">Reference proteome</keyword>